<evidence type="ECO:0000313" key="3">
    <source>
        <dbReference type="Proteomes" id="UP000623842"/>
    </source>
</evidence>
<evidence type="ECO:0000259" key="1">
    <source>
        <dbReference type="Pfam" id="PF00155"/>
    </source>
</evidence>
<dbReference type="InterPro" id="IPR015424">
    <property type="entry name" value="PyrdxlP-dep_Trfase"/>
</dbReference>
<dbReference type="EMBL" id="BNCK01000002">
    <property type="protein sequence ID" value="GHF83039.1"/>
    <property type="molecule type" value="Genomic_DNA"/>
</dbReference>
<comment type="caution">
    <text evidence="2">The sequence shown here is derived from an EMBL/GenBank/DDBJ whole genome shotgun (WGS) entry which is preliminary data.</text>
</comment>
<dbReference type="InterPro" id="IPR015422">
    <property type="entry name" value="PyrdxlP-dep_Trfase_small"/>
</dbReference>
<keyword evidence="3" id="KW-1185">Reference proteome</keyword>
<dbReference type="Gene3D" id="3.40.640.10">
    <property type="entry name" value="Type I PLP-dependent aspartate aminotransferase-like (Major domain)"/>
    <property type="match status" value="1"/>
</dbReference>
<dbReference type="GO" id="GO:0030170">
    <property type="term" value="F:pyridoxal phosphate binding"/>
    <property type="evidence" value="ECO:0007669"/>
    <property type="project" value="InterPro"/>
</dbReference>
<accession>A0A919BCX5</accession>
<keyword evidence="2" id="KW-0808">Transferase</keyword>
<dbReference type="Gene3D" id="3.90.1150.10">
    <property type="entry name" value="Aspartate Aminotransferase, domain 1"/>
    <property type="match status" value="1"/>
</dbReference>
<reference evidence="2" key="2">
    <citation type="submission" date="2020-09" db="EMBL/GenBank/DDBJ databases">
        <authorList>
            <person name="Sun Q."/>
            <person name="Kim S."/>
        </authorList>
    </citation>
    <scope>NUCLEOTIDE SEQUENCE</scope>
    <source>
        <strain evidence="2">KCTC 42731</strain>
    </source>
</reference>
<dbReference type="InterPro" id="IPR015421">
    <property type="entry name" value="PyrdxlP-dep_Trfase_major"/>
</dbReference>
<dbReference type="PANTHER" id="PTHR43510:SF1">
    <property type="entry name" value="AMINOTRANSFERASE FUNCTION, HYPOTHETICAL (EUROFUNG)"/>
    <property type="match status" value="1"/>
</dbReference>
<dbReference type="PANTHER" id="PTHR43510">
    <property type="entry name" value="AMINOTRANSFERASE FUNCTION, HYPOTHETICAL (EUROFUNG)"/>
    <property type="match status" value="1"/>
</dbReference>
<reference evidence="2" key="1">
    <citation type="journal article" date="2014" name="Int. J. Syst. Evol. Microbiol.">
        <title>Complete genome sequence of Corynebacterium casei LMG S-19264T (=DSM 44701T), isolated from a smear-ripened cheese.</title>
        <authorList>
            <consortium name="US DOE Joint Genome Institute (JGI-PGF)"/>
            <person name="Walter F."/>
            <person name="Albersmeier A."/>
            <person name="Kalinowski J."/>
            <person name="Ruckert C."/>
        </authorList>
    </citation>
    <scope>NUCLEOTIDE SEQUENCE</scope>
    <source>
        <strain evidence="2">KCTC 42731</strain>
    </source>
</reference>
<dbReference type="SUPFAM" id="SSF53383">
    <property type="entry name" value="PLP-dependent transferases"/>
    <property type="match status" value="1"/>
</dbReference>
<dbReference type="AlphaFoldDB" id="A0A919BCX5"/>
<keyword evidence="2" id="KW-0032">Aminotransferase</keyword>
<dbReference type="Pfam" id="PF00155">
    <property type="entry name" value="Aminotran_1_2"/>
    <property type="match status" value="1"/>
</dbReference>
<name>A0A919BCX5_9GAMM</name>
<dbReference type="Proteomes" id="UP000623842">
    <property type="component" value="Unassembled WGS sequence"/>
</dbReference>
<dbReference type="RefSeq" id="WP_189767488.1">
    <property type="nucleotide sequence ID" value="NZ_BNCK01000002.1"/>
</dbReference>
<gene>
    <name evidence="2" type="ORF">GCM10017161_07860</name>
</gene>
<sequence length="373" mass="41695">MQLPDHIKFTQSIKGHIKYNLSDSCGQRHTLASLSETIGLDVSKLMSEPLGYASLRGDTELRQQIIKFHLGLNHHSSLLDVDNVLTFSGAQEALSAAYRAILKPGDEVVVMTPCYPSLFHMAKQLGCKVKKLHVKPNQTLSYEQFERVISDKTKLVVLNSPHNPTGAIMDSALSDRLLSLIQQYQCYLICDDVAQASNFNHLALSHRFLDYDRAFVVSVMSKSFGLAGVRVGWLVSKNKVLLNKALAFKAYGSICTSKIDEIIATAVLSDWQKLVDINNQVILSNTEKFKQFCQRYQERIHWQAPSAGILSIAKINVDQPIESWCLSVANQYNLLLLPTSLFGLSEPYVRIGLGHVKVDQALDQLAYVFQAQK</sequence>
<dbReference type="CDD" id="cd00609">
    <property type="entry name" value="AAT_like"/>
    <property type="match status" value="1"/>
</dbReference>
<feature type="domain" description="Aminotransferase class I/classII large" evidence="1">
    <location>
        <begin position="50"/>
        <end position="354"/>
    </location>
</feature>
<dbReference type="InterPro" id="IPR004839">
    <property type="entry name" value="Aminotransferase_I/II_large"/>
</dbReference>
<organism evidence="2 3">
    <name type="scientific">Thalassotalea marina</name>
    <dbReference type="NCBI Taxonomy" id="1673741"/>
    <lineage>
        <taxon>Bacteria</taxon>
        <taxon>Pseudomonadati</taxon>
        <taxon>Pseudomonadota</taxon>
        <taxon>Gammaproteobacteria</taxon>
        <taxon>Alteromonadales</taxon>
        <taxon>Colwelliaceae</taxon>
        <taxon>Thalassotalea</taxon>
    </lineage>
</organism>
<dbReference type="GO" id="GO:0008483">
    <property type="term" value="F:transaminase activity"/>
    <property type="evidence" value="ECO:0007669"/>
    <property type="project" value="UniProtKB-KW"/>
</dbReference>
<evidence type="ECO:0000313" key="2">
    <source>
        <dbReference type="EMBL" id="GHF83039.1"/>
    </source>
</evidence>
<protein>
    <submittedName>
        <fullName evidence="2">Aminotransferase</fullName>
    </submittedName>
</protein>
<proteinExistence type="predicted"/>